<keyword evidence="3 7" id="KW-0808">Transferase</keyword>
<evidence type="ECO:0000313" key="9">
    <source>
        <dbReference type="Proteomes" id="UP001430700"/>
    </source>
</evidence>
<evidence type="ECO:0000256" key="7">
    <source>
        <dbReference type="PROSITE-ProRule" id="PRU01016"/>
    </source>
</evidence>
<evidence type="ECO:0000256" key="5">
    <source>
        <dbReference type="ARBA" id="ARBA00022747"/>
    </source>
</evidence>
<comment type="catalytic activity">
    <reaction evidence="6">
        <text>a 2'-deoxycytidine in DNA + S-adenosyl-L-methionine = a 5-methyl-2'-deoxycytidine in DNA + S-adenosyl-L-homocysteine + H(+)</text>
        <dbReference type="Rhea" id="RHEA:13681"/>
        <dbReference type="Rhea" id="RHEA-COMP:11369"/>
        <dbReference type="Rhea" id="RHEA-COMP:11370"/>
        <dbReference type="ChEBI" id="CHEBI:15378"/>
        <dbReference type="ChEBI" id="CHEBI:57856"/>
        <dbReference type="ChEBI" id="CHEBI:59789"/>
        <dbReference type="ChEBI" id="CHEBI:85452"/>
        <dbReference type="ChEBI" id="CHEBI:85454"/>
        <dbReference type="EC" id="2.1.1.37"/>
    </reaction>
</comment>
<dbReference type="RefSeq" id="WP_229998748.1">
    <property type="nucleotide sequence ID" value="NZ_JAJJMN010000001.1"/>
</dbReference>
<evidence type="ECO:0000256" key="1">
    <source>
        <dbReference type="ARBA" id="ARBA00011975"/>
    </source>
</evidence>
<dbReference type="SUPFAM" id="SSF53335">
    <property type="entry name" value="S-adenosyl-L-methionine-dependent methyltransferases"/>
    <property type="match status" value="1"/>
</dbReference>
<keyword evidence="9" id="KW-1185">Reference proteome</keyword>
<dbReference type="PANTHER" id="PTHR10629">
    <property type="entry name" value="CYTOSINE-SPECIFIC METHYLTRANSFERASE"/>
    <property type="match status" value="1"/>
</dbReference>
<dbReference type="EC" id="2.1.1.37" evidence="1"/>
<dbReference type="InterPro" id="IPR001525">
    <property type="entry name" value="C5_MeTfrase"/>
</dbReference>
<accession>A0ABS8LX22</accession>
<dbReference type="EMBL" id="JAJJMN010000001">
    <property type="protein sequence ID" value="MCC9016954.1"/>
    <property type="molecule type" value="Genomic_DNA"/>
</dbReference>
<dbReference type="Pfam" id="PF00145">
    <property type="entry name" value="DNA_methylase"/>
    <property type="match status" value="1"/>
</dbReference>
<feature type="active site" evidence="7">
    <location>
        <position position="145"/>
    </location>
</feature>
<dbReference type="InterPro" id="IPR050390">
    <property type="entry name" value="C5-Methyltransferase"/>
</dbReference>
<dbReference type="InterPro" id="IPR029063">
    <property type="entry name" value="SAM-dependent_MTases_sf"/>
</dbReference>
<protein>
    <recommendedName>
        <fullName evidence="1">DNA (cytosine-5-)-methyltransferase</fullName>
        <ecNumber evidence="1">2.1.1.37</ecNumber>
    </recommendedName>
</protein>
<sequence length="490" mass="56130">MTTSALKNRKPLQKRRHKQRTNDLLKNHFTFRERAVLNMQISIFITYVKTIHDVNDFILFWFDLFCGAGGTSTGIHHSGTKSIVASCVNHDFFALAAHARNHPHTLHFREDIRDFKVVIKLRYFAEKLQRAFPNSKLKLWASLECTNYSKAKGGQARDADSRSLADHMPMYLEHLNLVSFWIENVREFMSWGPLDENGKPESRTAGKDYIRWIKKIESFGFKNDHKVLNAANYGSYQSRERLFVQFVSKGYPVAWPEQTHTKDQIESTLFPMDKWKAVKEVLNLEDEGKSIFDRKKPLANNTLDVIAKGIAKAIKENESTFIFKYYGTGDNYSSINKTSGTVTCNDRFAIIQLIFNQYKTGHLSSIDKPSGAVTCNPKQNILTFILNPSHGGHTTSIDKSSPTIIARQDKAPLYILKAIMGEYGIVDIKMRMMQIPELLQIQGFPKHYKLYGNQKHQKKQIGNAVDVWQAKAISKCTYDTLEQYLLETAA</sequence>
<dbReference type="Gene3D" id="3.90.120.10">
    <property type="entry name" value="DNA Methylase, subunit A, domain 2"/>
    <property type="match status" value="1"/>
</dbReference>
<gene>
    <name evidence="8" type="ORF">LNQ34_04120</name>
</gene>
<keyword evidence="4 7" id="KW-0949">S-adenosyl-L-methionine</keyword>
<proteinExistence type="inferred from homology"/>
<reference evidence="8" key="1">
    <citation type="submission" date="2021-11" db="EMBL/GenBank/DDBJ databases">
        <title>Description of novel Flavobacterium species.</title>
        <authorList>
            <person name="Saticioglu I.B."/>
            <person name="Ay H."/>
            <person name="Altun S."/>
            <person name="Duman M."/>
        </authorList>
    </citation>
    <scope>NUCLEOTIDE SEQUENCE</scope>
    <source>
        <strain evidence="8">F-126</strain>
    </source>
</reference>
<dbReference type="Proteomes" id="UP001430700">
    <property type="component" value="Unassembled WGS sequence"/>
</dbReference>
<organism evidence="8 9">
    <name type="scientific">Flavobacterium lipolyticum</name>
    <dbReference type="NCBI Taxonomy" id="2893754"/>
    <lineage>
        <taxon>Bacteria</taxon>
        <taxon>Pseudomonadati</taxon>
        <taxon>Bacteroidota</taxon>
        <taxon>Flavobacteriia</taxon>
        <taxon>Flavobacteriales</taxon>
        <taxon>Flavobacteriaceae</taxon>
        <taxon>Flavobacterium</taxon>
    </lineage>
</organism>
<comment type="similarity">
    <text evidence="7">Belongs to the class I-like SAM-binding methyltransferase superfamily. C5-methyltransferase family.</text>
</comment>
<evidence type="ECO:0000256" key="2">
    <source>
        <dbReference type="ARBA" id="ARBA00022603"/>
    </source>
</evidence>
<dbReference type="GO" id="GO:0008168">
    <property type="term" value="F:methyltransferase activity"/>
    <property type="evidence" value="ECO:0007669"/>
    <property type="project" value="UniProtKB-KW"/>
</dbReference>
<dbReference type="GO" id="GO:0032259">
    <property type="term" value="P:methylation"/>
    <property type="evidence" value="ECO:0007669"/>
    <property type="project" value="UniProtKB-KW"/>
</dbReference>
<dbReference type="Gene3D" id="3.40.50.150">
    <property type="entry name" value="Vaccinia Virus protein VP39"/>
    <property type="match status" value="1"/>
</dbReference>
<keyword evidence="5" id="KW-0680">Restriction system</keyword>
<comment type="caution">
    <text evidence="8">The sequence shown here is derived from an EMBL/GenBank/DDBJ whole genome shotgun (WGS) entry which is preliminary data.</text>
</comment>
<name>A0ABS8LX22_9FLAO</name>
<evidence type="ECO:0000256" key="6">
    <source>
        <dbReference type="ARBA" id="ARBA00047422"/>
    </source>
</evidence>
<dbReference type="PROSITE" id="PS51679">
    <property type="entry name" value="SAM_MT_C5"/>
    <property type="match status" value="1"/>
</dbReference>
<evidence type="ECO:0000313" key="8">
    <source>
        <dbReference type="EMBL" id="MCC9016954.1"/>
    </source>
</evidence>
<evidence type="ECO:0000256" key="4">
    <source>
        <dbReference type="ARBA" id="ARBA00022691"/>
    </source>
</evidence>
<keyword evidence="2 7" id="KW-0489">Methyltransferase</keyword>
<evidence type="ECO:0000256" key="3">
    <source>
        <dbReference type="ARBA" id="ARBA00022679"/>
    </source>
</evidence>
<dbReference type="PANTHER" id="PTHR10629:SF52">
    <property type="entry name" value="DNA (CYTOSINE-5)-METHYLTRANSFERASE 1"/>
    <property type="match status" value="1"/>
</dbReference>